<proteinExistence type="predicted"/>
<evidence type="ECO:0000313" key="3">
    <source>
        <dbReference type="Proteomes" id="UP000286077"/>
    </source>
</evidence>
<protein>
    <submittedName>
        <fullName evidence="2">DNA helicase</fullName>
    </submittedName>
</protein>
<keyword evidence="2" id="KW-0378">Hydrolase</keyword>
<comment type="caution">
    <text evidence="2">The sequence shown here is derived from an EMBL/GenBank/DDBJ whole genome shotgun (WGS) entry which is preliminary data.</text>
</comment>
<sequence>MDYFFSDIVESSKNRTFLQKIKSFSEQAQQQVYVLKGPLTDAKYTYDIDDVCIILTRGKKITFVAFSDIDNDQFLAYRQDVMEDIGSLSDSYGYRNVIGRPRTWERKITCSYYLEEITDFRHWIDSDILLDSDTPSRLLDLIITLFIGSINDVSNITIDKQLSILERVKQKIQMFDGQQTRFIYGNMDDGEKRITIQGLSGTGKTELLLHKLKDVYLKGTELPIGITCHNRVLADSLNKRIKGFFDFMQVKKQIDPEKLLCVNAWGKSAYPMSGIYRYICEQNDLDFLNFRQSGSFDSACKNAINQLKKKEKVNFVFSYMFIDESQDFDESFFQLCEFVTKEKVYVAGDIFQSIFEEHTKHENKPTFLLSNCYRTDPKTLMIAHALGLGLYEKEKLWWLNDEEWALCGYIVNKNNDIYNLTRYPLHRFDDDDNEKCFSIVRSSSLSDSLINIIREIKKDFPDLNPEDLCIIFLDDESYIYDYIPQVERLLYQSCKWETNIAIETKKKEKGRVFVTNRNNAKGLEFPIVICISNKLKRSISYRNTLYTMLTRSFIRSYLIVSEHDNGISNEMVQGIFNTLKNKNISVKAPSDEEKAKMHRWVVNAKRVESLKDKIDRAFKEIGIFDLAKQENISELINVEKFKDAEYDKILKLIDTLKDMA</sequence>
<dbReference type="RefSeq" id="WP_118140675.1">
    <property type="nucleotide sequence ID" value="NZ_QSAQ01000029.1"/>
</dbReference>
<dbReference type="Pfam" id="PF13538">
    <property type="entry name" value="UvrD_C_2"/>
    <property type="match status" value="1"/>
</dbReference>
<feature type="domain" description="UvrD-like helicase C-terminal" evidence="1">
    <location>
        <begin position="512"/>
        <end position="559"/>
    </location>
</feature>
<dbReference type="AlphaFoldDB" id="A0AA92U491"/>
<dbReference type="Proteomes" id="UP000286077">
    <property type="component" value="Unassembled WGS sequence"/>
</dbReference>
<keyword evidence="2" id="KW-0347">Helicase</keyword>
<dbReference type="SUPFAM" id="SSF52540">
    <property type="entry name" value="P-loop containing nucleoside triphosphate hydrolases"/>
    <property type="match status" value="1"/>
</dbReference>
<gene>
    <name evidence="2" type="ORF">DWV60_11130</name>
</gene>
<dbReference type="InterPro" id="IPR027785">
    <property type="entry name" value="UvrD-like_helicase_C"/>
</dbReference>
<reference evidence="2 3" key="1">
    <citation type="submission" date="2018-08" db="EMBL/GenBank/DDBJ databases">
        <title>A genome reference for cultivated species of the human gut microbiota.</title>
        <authorList>
            <person name="Zou Y."/>
            <person name="Xue W."/>
            <person name="Luo G."/>
        </authorList>
    </citation>
    <scope>NUCLEOTIDE SEQUENCE [LARGE SCALE GENOMIC DNA]</scope>
    <source>
        <strain evidence="2 3">AF11-14</strain>
    </source>
</reference>
<evidence type="ECO:0000259" key="1">
    <source>
        <dbReference type="Pfam" id="PF13538"/>
    </source>
</evidence>
<dbReference type="Gene3D" id="3.40.50.300">
    <property type="entry name" value="P-loop containing nucleotide triphosphate hydrolases"/>
    <property type="match status" value="2"/>
</dbReference>
<keyword evidence="2" id="KW-0547">Nucleotide-binding</keyword>
<dbReference type="GO" id="GO:0004386">
    <property type="term" value="F:helicase activity"/>
    <property type="evidence" value="ECO:0007669"/>
    <property type="project" value="UniProtKB-KW"/>
</dbReference>
<name>A0AA92U491_9BACT</name>
<evidence type="ECO:0000313" key="2">
    <source>
        <dbReference type="EMBL" id="RGW66781.1"/>
    </source>
</evidence>
<dbReference type="EMBL" id="QSAQ01000029">
    <property type="protein sequence ID" value="RGW66781.1"/>
    <property type="molecule type" value="Genomic_DNA"/>
</dbReference>
<accession>A0AA92U491</accession>
<dbReference type="InterPro" id="IPR027417">
    <property type="entry name" value="P-loop_NTPase"/>
</dbReference>
<dbReference type="Pfam" id="PF13245">
    <property type="entry name" value="AAA_19"/>
    <property type="match status" value="1"/>
</dbReference>
<keyword evidence="2" id="KW-0067">ATP-binding</keyword>
<organism evidence="2 3">
    <name type="scientific">Segatella copri</name>
    <dbReference type="NCBI Taxonomy" id="165179"/>
    <lineage>
        <taxon>Bacteria</taxon>
        <taxon>Pseudomonadati</taxon>
        <taxon>Bacteroidota</taxon>
        <taxon>Bacteroidia</taxon>
        <taxon>Bacteroidales</taxon>
        <taxon>Prevotellaceae</taxon>
        <taxon>Segatella</taxon>
    </lineage>
</organism>